<comment type="caution">
    <text evidence="1">The sequence shown here is derived from an EMBL/GenBank/DDBJ whole genome shotgun (WGS) entry which is preliminary data.</text>
</comment>
<evidence type="ECO:0000313" key="1">
    <source>
        <dbReference type="EMBL" id="GBN14262.1"/>
    </source>
</evidence>
<organism evidence="1 2">
    <name type="scientific">Araneus ventricosus</name>
    <name type="common">Orbweaver spider</name>
    <name type="synonym">Epeira ventricosa</name>
    <dbReference type="NCBI Taxonomy" id="182803"/>
    <lineage>
        <taxon>Eukaryota</taxon>
        <taxon>Metazoa</taxon>
        <taxon>Ecdysozoa</taxon>
        <taxon>Arthropoda</taxon>
        <taxon>Chelicerata</taxon>
        <taxon>Arachnida</taxon>
        <taxon>Araneae</taxon>
        <taxon>Araneomorphae</taxon>
        <taxon>Entelegynae</taxon>
        <taxon>Araneoidea</taxon>
        <taxon>Araneidae</taxon>
        <taxon>Araneus</taxon>
    </lineage>
</organism>
<evidence type="ECO:0008006" key="3">
    <source>
        <dbReference type="Google" id="ProtNLM"/>
    </source>
</evidence>
<dbReference type="AlphaFoldDB" id="A0A4Y2LI35"/>
<reference evidence="1 2" key="1">
    <citation type="journal article" date="2019" name="Sci. Rep.">
        <title>Orb-weaving spider Araneus ventricosus genome elucidates the spidroin gene catalogue.</title>
        <authorList>
            <person name="Kono N."/>
            <person name="Nakamura H."/>
            <person name="Ohtoshi R."/>
            <person name="Moran D.A.P."/>
            <person name="Shinohara A."/>
            <person name="Yoshida Y."/>
            <person name="Fujiwara M."/>
            <person name="Mori M."/>
            <person name="Tomita M."/>
            <person name="Arakawa K."/>
        </authorList>
    </citation>
    <scope>NUCLEOTIDE SEQUENCE [LARGE SCALE GENOMIC DNA]</scope>
</reference>
<accession>A0A4Y2LI35</accession>
<name>A0A4Y2LI35_ARAVE</name>
<keyword evidence="2" id="KW-1185">Reference proteome</keyword>
<gene>
    <name evidence="1" type="ORF">AVEN_174906_1</name>
</gene>
<dbReference type="OrthoDB" id="7288680at2759"/>
<protein>
    <recommendedName>
        <fullName evidence="3">Retrotransposon gag domain-containing protein</fullName>
    </recommendedName>
</protein>
<proteinExistence type="predicted"/>
<dbReference type="Proteomes" id="UP000499080">
    <property type="component" value="Unassembled WGS sequence"/>
</dbReference>
<dbReference type="EMBL" id="BGPR01005882">
    <property type="protein sequence ID" value="GBN14262.1"/>
    <property type="molecule type" value="Genomic_DNA"/>
</dbReference>
<sequence length="126" mass="14719">MDNASEWIKEVERISTLANWTNKLKFTNSSSRLAGSAVIWQITQGYRYNDWSEWKAAITSIFKRRITIQEFLAHQSYRKLKRNEILVDYIDAKVALLEKAPFTITKYDSISIITSCVARRCMGYLE</sequence>
<evidence type="ECO:0000313" key="2">
    <source>
        <dbReference type="Proteomes" id="UP000499080"/>
    </source>
</evidence>